<dbReference type="SUPFAM" id="SSF81301">
    <property type="entry name" value="Nucleotidyltransferase"/>
    <property type="match status" value="1"/>
</dbReference>
<evidence type="ECO:0000313" key="1">
    <source>
        <dbReference type="EMBL" id="MDN4600131.1"/>
    </source>
</evidence>
<dbReference type="EMBL" id="JAROCD010000001">
    <property type="protein sequence ID" value="MDN4600131.1"/>
    <property type="molecule type" value="Genomic_DNA"/>
</dbReference>
<name>A0ABT8J4W2_9BACL</name>
<dbReference type="InterPro" id="IPR043519">
    <property type="entry name" value="NT_sf"/>
</dbReference>
<accession>A0ABT8J4W2</accession>
<sequence>MTTIKEVLKVFSDRVSVCTDMDWIIVGSTASLIQGCNNIRPNDIDILVKQNSDVDKIVNLFMDYLPETNPSLLFNNYWVSTKRLPTFKMNNDKEKWAFA</sequence>
<dbReference type="Proteomes" id="UP001174205">
    <property type="component" value="Unassembled WGS sequence"/>
</dbReference>
<comment type="caution">
    <text evidence="1">The sequence shown here is derived from an EMBL/GenBank/DDBJ whole genome shotgun (WGS) entry which is preliminary data.</text>
</comment>
<dbReference type="RefSeq" id="WP_301244229.1">
    <property type="nucleotide sequence ID" value="NZ_JAROCD010000001.1"/>
</dbReference>
<organism evidence="1 2">
    <name type="scientific">Paenibacillus vandeheii</name>
    <dbReference type="NCBI Taxonomy" id="3035917"/>
    <lineage>
        <taxon>Bacteria</taxon>
        <taxon>Bacillati</taxon>
        <taxon>Bacillota</taxon>
        <taxon>Bacilli</taxon>
        <taxon>Bacillales</taxon>
        <taxon>Paenibacillaceae</taxon>
        <taxon>Paenibacillus</taxon>
    </lineage>
</organism>
<protein>
    <submittedName>
        <fullName evidence="1">Uncharacterized protein</fullName>
    </submittedName>
</protein>
<proteinExistence type="predicted"/>
<gene>
    <name evidence="1" type="ORF">P5G61_02735</name>
</gene>
<evidence type="ECO:0000313" key="2">
    <source>
        <dbReference type="Proteomes" id="UP001174205"/>
    </source>
</evidence>
<dbReference type="Gene3D" id="3.30.460.40">
    <property type="match status" value="1"/>
</dbReference>
<reference evidence="1" key="1">
    <citation type="submission" date="2023-03" db="EMBL/GenBank/DDBJ databases">
        <title>MT1 and MT2 Draft Genomes of Novel Species.</title>
        <authorList>
            <person name="Venkateswaran K."/>
        </authorList>
    </citation>
    <scope>NUCLEOTIDE SEQUENCE</scope>
    <source>
        <strain evidence="1">F6_3S_P_1C</strain>
    </source>
</reference>
<keyword evidence="2" id="KW-1185">Reference proteome</keyword>